<dbReference type="InterPro" id="IPR005119">
    <property type="entry name" value="LysR_subst-bd"/>
</dbReference>
<comment type="similarity">
    <text evidence="1">Belongs to the LysR transcriptional regulatory family.</text>
</comment>
<gene>
    <name evidence="6" type="ORF">FHD67_00145</name>
</gene>
<evidence type="ECO:0000256" key="1">
    <source>
        <dbReference type="ARBA" id="ARBA00009437"/>
    </source>
</evidence>
<dbReference type="SUPFAM" id="SSF53850">
    <property type="entry name" value="Periplasmic binding protein-like II"/>
    <property type="match status" value="1"/>
</dbReference>
<dbReference type="AlphaFoldDB" id="A0A5C4RBV3"/>
<proteinExistence type="inferred from homology"/>
<evidence type="ECO:0000256" key="3">
    <source>
        <dbReference type="ARBA" id="ARBA00023125"/>
    </source>
</evidence>
<dbReference type="PROSITE" id="PS50931">
    <property type="entry name" value="HTH_LYSR"/>
    <property type="match status" value="1"/>
</dbReference>
<evidence type="ECO:0000256" key="2">
    <source>
        <dbReference type="ARBA" id="ARBA00023015"/>
    </source>
</evidence>
<comment type="caution">
    <text evidence="6">The sequence shown here is derived from an EMBL/GenBank/DDBJ whole genome shotgun (WGS) entry which is preliminary data.</text>
</comment>
<feature type="domain" description="HTH lysR-type" evidence="5">
    <location>
        <begin position="28"/>
        <end position="85"/>
    </location>
</feature>
<evidence type="ECO:0000256" key="4">
    <source>
        <dbReference type="ARBA" id="ARBA00023163"/>
    </source>
</evidence>
<dbReference type="InterPro" id="IPR050176">
    <property type="entry name" value="LTTR"/>
</dbReference>
<dbReference type="PANTHER" id="PTHR30579:SF7">
    <property type="entry name" value="HTH-TYPE TRANSCRIPTIONAL REGULATOR LRHA-RELATED"/>
    <property type="match status" value="1"/>
</dbReference>
<dbReference type="PRINTS" id="PR00039">
    <property type="entry name" value="HTHLYSR"/>
</dbReference>
<sequence>MMNIVRGRICETNGFDVIHQGNWMMRNLDIATLRSLQAVAEYGAVTRAAEALNMTQSALSMQMKRLEEVFGRPMLAKVGRGVILSDFAQDLLGESRKLVALNDAILSRYTGLQPEQKLRVGLSSDWLFAKVAQTVRAFRKDYPRVELVMRDARTKDLRAQMRRGEHDVILTTEFEAPAGAIHLAKVDLAWVGAVGGSAWQDRPLALATSSHCAYYPAAIAALDAAGIGWTHPAGEGGDENWHILAAADLGVTVRPRGIPQAGLEDVEHGGGLPPLPPTWLNVYVADGPARRTASDFAGYLRRVVCEVAAAA</sequence>
<evidence type="ECO:0000313" key="6">
    <source>
        <dbReference type="EMBL" id="TNH41164.1"/>
    </source>
</evidence>
<dbReference type="Gene3D" id="3.40.190.10">
    <property type="entry name" value="Periplasmic binding protein-like II"/>
    <property type="match status" value="2"/>
</dbReference>
<keyword evidence="2" id="KW-0805">Transcription regulation</keyword>
<dbReference type="GO" id="GO:0003700">
    <property type="term" value="F:DNA-binding transcription factor activity"/>
    <property type="evidence" value="ECO:0007669"/>
    <property type="project" value="InterPro"/>
</dbReference>
<reference evidence="6 7" key="1">
    <citation type="submission" date="2019-06" db="EMBL/GenBank/DDBJ databases">
        <authorList>
            <person name="Li J."/>
        </authorList>
    </citation>
    <scope>NUCLEOTIDE SEQUENCE [LARGE SCALE GENOMIC DNA]</scope>
    <source>
        <strain evidence="6 7">CGMCC 1.8012</strain>
    </source>
</reference>
<dbReference type="InterPro" id="IPR036388">
    <property type="entry name" value="WH-like_DNA-bd_sf"/>
</dbReference>
<dbReference type="InterPro" id="IPR000847">
    <property type="entry name" value="LysR_HTH_N"/>
</dbReference>
<accession>A0A5C4RBV3</accession>
<dbReference type="Proteomes" id="UP000304880">
    <property type="component" value="Unassembled WGS sequence"/>
</dbReference>
<keyword evidence="4" id="KW-0804">Transcription</keyword>
<dbReference type="Pfam" id="PF00126">
    <property type="entry name" value="HTH_1"/>
    <property type="match status" value="1"/>
</dbReference>
<keyword evidence="7" id="KW-1185">Reference proteome</keyword>
<dbReference type="EMBL" id="VDDC01000001">
    <property type="protein sequence ID" value="TNH41164.1"/>
    <property type="molecule type" value="Genomic_DNA"/>
</dbReference>
<protein>
    <submittedName>
        <fullName evidence="6">LysR family transcriptional regulator</fullName>
    </submittedName>
</protein>
<dbReference type="Gene3D" id="1.10.10.10">
    <property type="entry name" value="Winged helix-like DNA-binding domain superfamily/Winged helix DNA-binding domain"/>
    <property type="match status" value="1"/>
</dbReference>
<keyword evidence="3" id="KW-0238">DNA-binding</keyword>
<dbReference type="Pfam" id="PF03466">
    <property type="entry name" value="LysR_substrate"/>
    <property type="match status" value="1"/>
</dbReference>
<dbReference type="SUPFAM" id="SSF46785">
    <property type="entry name" value="Winged helix' DNA-binding domain"/>
    <property type="match status" value="1"/>
</dbReference>
<dbReference type="PANTHER" id="PTHR30579">
    <property type="entry name" value="TRANSCRIPTIONAL REGULATOR"/>
    <property type="match status" value="1"/>
</dbReference>
<dbReference type="GO" id="GO:0003677">
    <property type="term" value="F:DNA binding"/>
    <property type="evidence" value="ECO:0007669"/>
    <property type="project" value="UniProtKB-KW"/>
</dbReference>
<evidence type="ECO:0000313" key="7">
    <source>
        <dbReference type="Proteomes" id="UP000304880"/>
    </source>
</evidence>
<evidence type="ECO:0000259" key="5">
    <source>
        <dbReference type="PROSITE" id="PS50931"/>
    </source>
</evidence>
<organism evidence="6 7">
    <name type="scientific">Paracoccus haeundaensis</name>
    <dbReference type="NCBI Taxonomy" id="225362"/>
    <lineage>
        <taxon>Bacteria</taxon>
        <taxon>Pseudomonadati</taxon>
        <taxon>Pseudomonadota</taxon>
        <taxon>Alphaproteobacteria</taxon>
        <taxon>Rhodobacterales</taxon>
        <taxon>Paracoccaceae</taxon>
        <taxon>Paracoccus</taxon>
    </lineage>
</organism>
<name>A0A5C4RBV3_9RHOB</name>
<dbReference type="InterPro" id="IPR036390">
    <property type="entry name" value="WH_DNA-bd_sf"/>
</dbReference>